<dbReference type="GeneID" id="25038806"/>
<dbReference type="Pfam" id="PF00172">
    <property type="entry name" value="Zn_clus"/>
    <property type="match status" value="1"/>
</dbReference>
<dbReference type="SUPFAM" id="SSF57701">
    <property type="entry name" value="Zn2/Cys6 DNA-binding domain"/>
    <property type="match status" value="1"/>
</dbReference>
<dbReference type="OMA" id="GGTHEAK"/>
<dbReference type="PROSITE" id="PS50048">
    <property type="entry name" value="ZN2_CY6_FUNGAL_2"/>
    <property type="match status" value="1"/>
</dbReference>
<evidence type="ECO:0000313" key="3">
    <source>
        <dbReference type="EMBL" id="EPY53505.1"/>
    </source>
</evidence>
<organism evidence="3 4">
    <name type="scientific">Schizosaccharomyces cryophilus (strain OY26 / ATCC MYA-4695 / CBS 11777 / NBRC 106824 / NRRL Y48691)</name>
    <name type="common">Fission yeast</name>
    <dbReference type="NCBI Taxonomy" id="653667"/>
    <lineage>
        <taxon>Eukaryota</taxon>
        <taxon>Fungi</taxon>
        <taxon>Dikarya</taxon>
        <taxon>Ascomycota</taxon>
        <taxon>Taphrinomycotina</taxon>
        <taxon>Schizosaccharomycetes</taxon>
        <taxon>Schizosaccharomycetales</taxon>
        <taxon>Schizosaccharomycetaceae</taxon>
        <taxon>Schizosaccharomyces</taxon>
    </lineage>
</organism>
<dbReference type="EMBL" id="KE546988">
    <property type="protein sequence ID" value="EPY53505.1"/>
    <property type="molecule type" value="Genomic_DNA"/>
</dbReference>
<dbReference type="Proteomes" id="UP000015464">
    <property type="component" value="Unassembled WGS sequence"/>
</dbReference>
<sequence length="413" mass="44994">MDLQSILQPVSGPAFSATPPSSIATTMDPSPGITYNPSSYSLRNNTSAPVQPVSNTVSSHPISTTSSHPPPHISSLISSPDYTHPLTPLSAVYHPHPTYSLVTNSLPCSYYAPAAPTSSSVPASARHPISNISNLVNHSPPSQSDFPSDQHVRSRASPPLPSKGEQNCSISPILNPTNRSPSKTPNSYPAYSNPSLPASPPSVTSSTDQHPREFTKKRSLSDEDVAWQLIRLGGTSSSDQRNSDSTAQVPSTKINHEFPNSKKLAHMSRSDPLIDPHRHDLSSDDSAHSFSKRRRSDNNSKYSNSHSFSVFHQLTSKHMEDTKELPTSKRSDNLSDSYTNAGSFPSYFDSSSFSKSRCSRCRRSKKGCDRQRPCGRCRDAGLNLDECVSDDEPSNVGRRKSKGRGRGRPKTRN</sequence>
<protein>
    <submittedName>
        <fullName evidence="3">Transcription factor</fullName>
    </submittedName>
</protein>
<gene>
    <name evidence="3" type="ORF">SPOG_04493</name>
</gene>
<dbReference type="RefSeq" id="XP_013021946.1">
    <property type="nucleotide sequence ID" value="XM_013166492.1"/>
</dbReference>
<accession>S9W6N3</accession>
<feature type="compositionally biased region" description="Polar residues" evidence="1">
    <location>
        <begin position="234"/>
        <end position="253"/>
    </location>
</feature>
<feature type="region of interest" description="Disordered" evidence="1">
    <location>
        <begin position="233"/>
        <end position="305"/>
    </location>
</feature>
<feature type="compositionally biased region" description="Basic residues" evidence="1">
    <location>
        <begin position="397"/>
        <end position="413"/>
    </location>
</feature>
<evidence type="ECO:0000259" key="2">
    <source>
        <dbReference type="PROSITE" id="PS50048"/>
    </source>
</evidence>
<reference evidence="3 4" key="1">
    <citation type="journal article" date="2011" name="Science">
        <title>Comparative functional genomics of the fission yeasts.</title>
        <authorList>
            <person name="Rhind N."/>
            <person name="Chen Z."/>
            <person name="Yassour M."/>
            <person name="Thompson D.A."/>
            <person name="Haas B.J."/>
            <person name="Habib N."/>
            <person name="Wapinski I."/>
            <person name="Roy S."/>
            <person name="Lin M.F."/>
            <person name="Heiman D.I."/>
            <person name="Young S.K."/>
            <person name="Furuya K."/>
            <person name="Guo Y."/>
            <person name="Pidoux A."/>
            <person name="Chen H.M."/>
            <person name="Robbertse B."/>
            <person name="Goldberg J.M."/>
            <person name="Aoki K."/>
            <person name="Bayne E.H."/>
            <person name="Berlin A.M."/>
            <person name="Desjardins C.A."/>
            <person name="Dobbs E."/>
            <person name="Dukaj L."/>
            <person name="Fan L."/>
            <person name="FitzGerald M.G."/>
            <person name="French C."/>
            <person name="Gujja S."/>
            <person name="Hansen K."/>
            <person name="Keifenheim D."/>
            <person name="Levin J.Z."/>
            <person name="Mosher R.A."/>
            <person name="Mueller C.A."/>
            <person name="Pfiffner J."/>
            <person name="Priest M."/>
            <person name="Russ C."/>
            <person name="Smialowska A."/>
            <person name="Swoboda P."/>
            <person name="Sykes S.M."/>
            <person name="Vaughn M."/>
            <person name="Vengrova S."/>
            <person name="Yoder R."/>
            <person name="Zeng Q."/>
            <person name="Allshire R."/>
            <person name="Baulcombe D."/>
            <person name="Birren B.W."/>
            <person name="Brown W."/>
            <person name="Ekwall K."/>
            <person name="Kellis M."/>
            <person name="Leatherwood J."/>
            <person name="Levin H."/>
            <person name="Margalit H."/>
            <person name="Martienssen R."/>
            <person name="Nieduszynski C.A."/>
            <person name="Spatafora J.W."/>
            <person name="Friedman N."/>
            <person name="Dalgaard J.Z."/>
            <person name="Baumann P."/>
            <person name="Niki H."/>
            <person name="Regev A."/>
            <person name="Nusbaum C."/>
        </authorList>
    </citation>
    <scope>NUCLEOTIDE SEQUENCE [LARGE SCALE GENOMIC DNA]</scope>
    <source>
        <strain evidence="4">OY26 / ATCC MYA-4695 / CBS 11777 / NBRC 106824 / NRRL Y48691</strain>
    </source>
</reference>
<dbReference type="AlphaFoldDB" id="S9W6N3"/>
<feature type="domain" description="Zn(2)-C6 fungal-type" evidence="2">
    <location>
        <begin position="357"/>
        <end position="389"/>
    </location>
</feature>
<dbReference type="SMART" id="SM00066">
    <property type="entry name" value="GAL4"/>
    <property type="match status" value="1"/>
</dbReference>
<name>S9W6N3_SCHCR</name>
<dbReference type="Gene3D" id="4.10.240.10">
    <property type="entry name" value="Zn(2)-C6 fungal-type DNA-binding domain"/>
    <property type="match status" value="1"/>
</dbReference>
<evidence type="ECO:0000256" key="1">
    <source>
        <dbReference type="SAM" id="MobiDB-lite"/>
    </source>
</evidence>
<feature type="region of interest" description="Disordered" evidence="1">
    <location>
        <begin position="1"/>
        <end position="79"/>
    </location>
</feature>
<feature type="compositionally biased region" description="Polar residues" evidence="1">
    <location>
        <begin position="18"/>
        <end position="57"/>
    </location>
</feature>
<dbReference type="CDD" id="cd00067">
    <property type="entry name" value="GAL4"/>
    <property type="match status" value="1"/>
</dbReference>
<dbReference type="InterPro" id="IPR036864">
    <property type="entry name" value="Zn2-C6_fun-type_DNA-bd_sf"/>
</dbReference>
<feature type="compositionally biased region" description="Basic and acidic residues" evidence="1">
    <location>
        <begin position="268"/>
        <end position="287"/>
    </location>
</feature>
<feature type="compositionally biased region" description="Low complexity" evidence="1">
    <location>
        <begin position="139"/>
        <end position="149"/>
    </location>
</feature>
<feature type="compositionally biased region" description="Low complexity" evidence="1">
    <location>
        <begin position="58"/>
        <end position="79"/>
    </location>
</feature>
<dbReference type="InterPro" id="IPR001138">
    <property type="entry name" value="Zn2Cys6_DnaBD"/>
</dbReference>
<dbReference type="GO" id="GO:0000981">
    <property type="term" value="F:DNA-binding transcription factor activity, RNA polymerase II-specific"/>
    <property type="evidence" value="ECO:0007669"/>
    <property type="project" value="InterPro"/>
</dbReference>
<feature type="compositionally biased region" description="Polar residues" evidence="1">
    <location>
        <begin position="164"/>
        <end position="208"/>
    </location>
</feature>
<feature type="compositionally biased region" description="Basic and acidic residues" evidence="1">
    <location>
        <begin position="209"/>
        <end position="219"/>
    </location>
</feature>
<dbReference type="OrthoDB" id="4150467at2759"/>
<dbReference type="HOGENOM" id="CLU_694755_0_0_1"/>
<evidence type="ECO:0000313" key="4">
    <source>
        <dbReference type="Proteomes" id="UP000015464"/>
    </source>
</evidence>
<dbReference type="eggNOG" id="ENOG502SAWI">
    <property type="taxonomic scope" value="Eukaryota"/>
</dbReference>
<feature type="region of interest" description="Disordered" evidence="1">
    <location>
        <begin position="131"/>
        <end position="219"/>
    </location>
</feature>
<keyword evidence="4" id="KW-1185">Reference proteome</keyword>
<feature type="region of interest" description="Disordered" evidence="1">
    <location>
        <begin position="361"/>
        <end position="413"/>
    </location>
</feature>
<proteinExistence type="predicted"/>
<feature type="compositionally biased region" description="Basic and acidic residues" evidence="1">
    <location>
        <begin position="366"/>
        <end position="379"/>
    </location>
</feature>
<dbReference type="GO" id="GO:0008270">
    <property type="term" value="F:zinc ion binding"/>
    <property type="evidence" value="ECO:0007669"/>
    <property type="project" value="InterPro"/>
</dbReference>